<comment type="caution">
    <text evidence="2">The sequence shown here is derived from an EMBL/GenBank/DDBJ whole genome shotgun (WGS) entry which is preliminary data.</text>
</comment>
<sequence length="110" mass="11053">MTLDLTLVRVLAPRPAPAPPPPSAAPSGPASASAASAPASAPASGASAGSGLALTLMDTPGHPDYLRNTIAGVTQVVAINHLDVAYESDLAEQRFTDASAAVARQLKRKE</sequence>
<feature type="non-terminal residue" evidence="2">
    <location>
        <position position="110"/>
    </location>
</feature>
<dbReference type="OrthoDB" id="342024at2759"/>
<gene>
    <name evidence="2" type="ORF">TSOC_001986</name>
</gene>
<keyword evidence="3" id="KW-1185">Reference proteome</keyword>
<evidence type="ECO:0000313" key="2">
    <source>
        <dbReference type="EMBL" id="PNH11202.1"/>
    </source>
</evidence>
<protein>
    <submittedName>
        <fullName evidence="2">Uncharacterized protein</fullName>
    </submittedName>
</protein>
<feature type="compositionally biased region" description="Pro residues" evidence="1">
    <location>
        <begin position="14"/>
        <end position="24"/>
    </location>
</feature>
<evidence type="ECO:0000313" key="3">
    <source>
        <dbReference type="Proteomes" id="UP000236333"/>
    </source>
</evidence>
<dbReference type="AlphaFoldDB" id="A0A2J8AFD7"/>
<organism evidence="2 3">
    <name type="scientific">Tetrabaena socialis</name>
    <dbReference type="NCBI Taxonomy" id="47790"/>
    <lineage>
        <taxon>Eukaryota</taxon>
        <taxon>Viridiplantae</taxon>
        <taxon>Chlorophyta</taxon>
        <taxon>core chlorophytes</taxon>
        <taxon>Chlorophyceae</taxon>
        <taxon>CS clade</taxon>
        <taxon>Chlamydomonadales</taxon>
        <taxon>Tetrabaenaceae</taxon>
        <taxon>Tetrabaena</taxon>
    </lineage>
</organism>
<reference evidence="2 3" key="1">
    <citation type="journal article" date="2017" name="Mol. Biol. Evol.">
        <title>The 4-celled Tetrabaena socialis nuclear genome reveals the essential components for genetic control of cell number at the origin of multicellularity in the volvocine lineage.</title>
        <authorList>
            <person name="Featherston J."/>
            <person name="Arakaki Y."/>
            <person name="Hanschen E.R."/>
            <person name="Ferris P.J."/>
            <person name="Michod R.E."/>
            <person name="Olson B.J.S.C."/>
            <person name="Nozaki H."/>
            <person name="Durand P.M."/>
        </authorList>
    </citation>
    <scope>NUCLEOTIDE SEQUENCE [LARGE SCALE GENOMIC DNA]</scope>
    <source>
        <strain evidence="2 3">NIES-571</strain>
    </source>
</reference>
<feature type="compositionally biased region" description="Low complexity" evidence="1">
    <location>
        <begin position="25"/>
        <end position="51"/>
    </location>
</feature>
<dbReference type="EMBL" id="PGGS01000035">
    <property type="protein sequence ID" value="PNH11202.1"/>
    <property type="molecule type" value="Genomic_DNA"/>
</dbReference>
<proteinExistence type="predicted"/>
<dbReference type="Proteomes" id="UP000236333">
    <property type="component" value="Unassembled WGS sequence"/>
</dbReference>
<evidence type="ECO:0000256" key="1">
    <source>
        <dbReference type="SAM" id="MobiDB-lite"/>
    </source>
</evidence>
<feature type="region of interest" description="Disordered" evidence="1">
    <location>
        <begin position="12"/>
        <end position="58"/>
    </location>
</feature>
<name>A0A2J8AFD7_9CHLO</name>
<accession>A0A2J8AFD7</accession>